<dbReference type="Gene3D" id="1.10.10.10">
    <property type="entry name" value="Winged helix-like DNA-binding domain superfamily/Winged helix DNA-binding domain"/>
    <property type="match status" value="1"/>
</dbReference>
<dbReference type="Proteomes" id="UP000199495">
    <property type="component" value="Unassembled WGS sequence"/>
</dbReference>
<dbReference type="AlphaFoldDB" id="A0A1G7S0F5"/>
<proteinExistence type="predicted"/>
<evidence type="ECO:0000256" key="3">
    <source>
        <dbReference type="ARBA" id="ARBA00023163"/>
    </source>
</evidence>
<sequence>MSTITSKSRIVLDRTRQVAPQVVEYLRERILALELAPGSTISRTALQQQFGLSQTPVRDALLKLEEEGLVTVYPQYATLVSRINIGIARQAHFMRRAIESDAVRVLAETANKTAVADMRAANAEVGHRASQKDHAAFLIADRQFHHTIFRHADILDLWPILRRHSGHLDRLRMLNLPNIGMERVVALHEKIIDGIAAEDPIAAIEAMREHLSKTLSMLDWVGQQYPDYLEI</sequence>
<evidence type="ECO:0000256" key="2">
    <source>
        <dbReference type="ARBA" id="ARBA00023125"/>
    </source>
</evidence>
<dbReference type="Gene3D" id="1.20.120.530">
    <property type="entry name" value="GntR ligand-binding domain-like"/>
    <property type="match status" value="1"/>
</dbReference>
<dbReference type="SUPFAM" id="SSF46785">
    <property type="entry name" value="Winged helix' DNA-binding domain"/>
    <property type="match status" value="1"/>
</dbReference>
<accession>A0A1G7S0F5</accession>
<evidence type="ECO:0000313" key="5">
    <source>
        <dbReference type="EMBL" id="SDG16512.1"/>
    </source>
</evidence>
<dbReference type="InterPro" id="IPR036390">
    <property type="entry name" value="WH_DNA-bd_sf"/>
</dbReference>
<evidence type="ECO:0000313" key="6">
    <source>
        <dbReference type="Proteomes" id="UP000199495"/>
    </source>
</evidence>
<name>A0A1G7S0F5_9HYPH</name>
<dbReference type="InterPro" id="IPR011711">
    <property type="entry name" value="GntR_C"/>
</dbReference>
<gene>
    <name evidence="5" type="ORF">SAMN04487974_101233</name>
</gene>
<dbReference type="Pfam" id="PF00392">
    <property type="entry name" value="GntR"/>
    <property type="match status" value="1"/>
</dbReference>
<feature type="domain" description="HTH gntR-type" evidence="4">
    <location>
        <begin position="16"/>
        <end position="83"/>
    </location>
</feature>
<keyword evidence="1" id="KW-0805">Transcription regulation</keyword>
<dbReference type="Pfam" id="PF07729">
    <property type="entry name" value="FCD"/>
    <property type="match status" value="1"/>
</dbReference>
<dbReference type="PANTHER" id="PTHR43537">
    <property type="entry name" value="TRANSCRIPTIONAL REGULATOR, GNTR FAMILY"/>
    <property type="match status" value="1"/>
</dbReference>
<dbReference type="OrthoDB" id="9789310at2"/>
<dbReference type="InterPro" id="IPR000524">
    <property type="entry name" value="Tscrpt_reg_HTH_GntR"/>
</dbReference>
<dbReference type="SUPFAM" id="SSF48008">
    <property type="entry name" value="GntR ligand-binding domain-like"/>
    <property type="match status" value="1"/>
</dbReference>
<dbReference type="SMART" id="SM00895">
    <property type="entry name" value="FCD"/>
    <property type="match status" value="1"/>
</dbReference>
<evidence type="ECO:0000259" key="4">
    <source>
        <dbReference type="PROSITE" id="PS50949"/>
    </source>
</evidence>
<keyword evidence="3" id="KW-0804">Transcription</keyword>
<dbReference type="GO" id="GO:0003677">
    <property type="term" value="F:DNA binding"/>
    <property type="evidence" value="ECO:0007669"/>
    <property type="project" value="UniProtKB-KW"/>
</dbReference>
<dbReference type="InterPro" id="IPR036388">
    <property type="entry name" value="WH-like_DNA-bd_sf"/>
</dbReference>
<dbReference type="InterPro" id="IPR008920">
    <property type="entry name" value="TF_FadR/GntR_C"/>
</dbReference>
<keyword evidence="6" id="KW-1185">Reference proteome</keyword>
<protein>
    <submittedName>
        <fullName evidence="5">DNA-binding transcriptional regulator, GntR family</fullName>
    </submittedName>
</protein>
<dbReference type="PROSITE" id="PS50949">
    <property type="entry name" value="HTH_GNTR"/>
    <property type="match status" value="1"/>
</dbReference>
<dbReference type="RefSeq" id="WP_090589999.1">
    <property type="nucleotide sequence ID" value="NZ_FNCS01000001.1"/>
</dbReference>
<keyword evidence="2 5" id="KW-0238">DNA-binding</keyword>
<dbReference type="STRING" id="440168.SAMN04487974_101233"/>
<reference evidence="5 6" key="1">
    <citation type="submission" date="2016-10" db="EMBL/GenBank/DDBJ databases">
        <authorList>
            <person name="de Groot N.N."/>
        </authorList>
    </citation>
    <scope>NUCLEOTIDE SEQUENCE [LARGE SCALE GENOMIC DNA]</scope>
    <source>
        <strain evidence="5 6">CGMCC 1.10267</strain>
    </source>
</reference>
<evidence type="ECO:0000256" key="1">
    <source>
        <dbReference type="ARBA" id="ARBA00023015"/>
    </source>
</evidence>
<organism evidence="5 6">
    <name type="scientific">Pelagibacterium luteolum</name>
    <dbReference type="NCBI Taxonomy" id="440168"/>
    <lineage>
        <taxon>Bacteria</taxon>
        <taxon>Pseudomonadati</taxon>
        <taxon>Pseudomonadota</taxon>
        <taxon>Alphaproteobacteria</taxon>
        <taxon>Hyphomicrobiales</taxon>
        <taxon>Devosiaceae</taxon>
        <taxon>Pelagibacterium</taxon>
    </lineage>
</organism>
<dbReference type="SMART" id="SM00345">
    <property type="entry name" value="HTH_GNTR"/>
    <property type="match status" value="1"/>
</dbReference>
<dbReference type="EMBL" id="FNCS01000001">
    <property type="protein sequence ID" value="SDG16512.1"/>
    <property type="molecule type" value="Genomic_DNA"/>
</dbReference>
<dbReference type="GO" id="GO:0003700">
    <property type="term" value="F:DNA-binding transcription factor activity"/>
    <property type="evidence" value="ECO:0007669"/>
    <property type="project" value="InterPro"/>
</dbReference>
<dbReference type="PANTHER" id="PTHR43537:SF45">
    <property type="entry name" value="GNTR FAMILY REGULATORY PROTEIN"/>
    <property type="match status" value="1"/>
</dbReference>